<dbReference type="NCBIfam" id="NF009410">
    <property type="entry name" value="PRK12771.1"/>
    <property type="match status" value="1"/>
</dbReference>
<dbReference type="Pfam" id="PF00384">
    <property type="entry name" value="Molybdopterin"/>
    <property type="match status" value="1"/>
</dbReference>
<protein>
    <submittedName>
        <fullName evidence="10">FAD-dependent oxidoreductase</fullName>
    </submittedName>
</protein>
<accession>A0A523VX81</accession>
<dbReference type="Gene3D" id="3.30.70.20">
    <property type="match status" value="1"/>
</dbReference>
<keyword evidence="6" id="KW-0411">Iron-sulfur</keyword>
<dbReference type="Gene3D" id="3.50.50.60">
    <property type="entry name" value="FAD/NAD(P)-binding domain"/>
    <property type="match status" value="2"/>
</dbReference>
<comment type="caution">
    <text evidence="10">The sequence shown here is derived from an EMBL/GenBank/DDBJ whole genome shotgun (WGS) entry which is preliminary data.</text>
</comment>
<dbReference type="PROSITE" id="PS51669">
    <property type="entry name" value="4FE4S_MOW_BIS_MGD"/>
    <property type="match status" value="1"/>
</dbReference>
<dbReference type="InterPro" id="IPR036010">
    <property type="entry name" value="2Fe-2S_ferredoxin-like_sf"/>
</dbReference>
<dbReference type="SMART" id="SM00926">
    <property type="entry name" value="Molybdop_Fe4S4"/>
    <property type="match status" value="1"/>
</dbReference>
<keyword evidence="1" id="KW-0004">4Fe-4S</keyword>
<dbReference type="GO" id="GO:0003954">
    <property type="term" value="F:NADH dehydrogenase activity"/>
    <property type="evidence" value="ECO:0007669"/>
    <property type="project" value="TreeGrafter"/>
</dbReference>
<feature type="domain" description="4Fe-4S ferredoxin-type" evidence="8">
    <location>
        <begin position="652"/>
        <end position="685"/>
    </location>
</feature>
<dbReference type="PROSITE" id="PS51085">
    <property type="entry name" value="2FE2S_FER_2"/>
    <property type="match status" value="1"/>
</dbReference>
<sequence>MSKKVQLTIDDKSVAAQAGSTILEAAKSEDMEIPTLCYDPRLDPFSSCFMCLVEVEGMMRPTPACSTPVAEGMRVRTRTEDIIVLRRMCLELLLSNHYADCLAPCKLACPAGIDIQGYIALAAKGDYQEALKLIKETNPLPVVCGRICPRFCERECRRNLVDEPVAIDAIKRFLADYDMESCHPYIPSHKPDTDKKVAIIGSGPGGLSAAYFLAREGHGVTIFDANPEPGGMLRYGIPEYRLPRDQLDREIATITALGVKIKCNRTLGKDITIDSLKEEGFEAIFLALGAQKCWEMGIEGEDLKGVISGLDFLRRIALKEKVKIGKRVAVIGGGNTAIDTARSCLRLGADEVTIVYRRSRKEMPAEEEEVREAEKEGVKILFLAAPVRANGNNGKLVSLTCQRMKLGKPDASGRARPEPIPDSEFEVPCDTLIAAIGQYLDRLCLENTSIQLTKRGYVQVDEKTLETTSKGVFAGGDCVSGPATAIEAIASGRRAAHSINQYVTGKEPFPEEEIFHIKKGELNEIDPKEFAHIERIPRNKMPHVRPEDRRGNFAETQFGFTQDMIERECQRCLSCGCQEIFECRLRDYAIEYGVNGEHFQGRRQQYTIDDTHPYIIRDPNKCILCGGCVRICLEVQGAGAFAFINRGFDTAIRPSLDRPLQDTTCETCGQCLSICPTGALAPKIQLPKPGPYKLKKMSTVCPYCGIGCDLTLHVMDDRVIKASSPLESVVNQGNLCFWGSFGFESLYRRHRIKDPLIRKKGKLVKVGWEEAIETAGAGFQELIKRYGPQSLAVLSSPHLTNEEIYLAQKLARVVFQTNNMGSLSPSSFQDGLIQSLGKNASTSSFSDISSSDLILLFGCDITEKYPIVGLKVREAVRRGARLIIVHFRRTKLDDLASMVLRIKEKDGGALLKGILSFIITQDLADSEFIKRRTSEFTSFAKKIKSWSPENLWKSLLLKPKKILSAVNLYLASKRPIIILDADTIDSCQLTLLNNLLLAAEKMGREGSGLITLRGAGNAQGLVDMGMNPHYLPGHQPIVSSAVRKKFTRAWGRPLPEREGKSTPQILEGIKSGEIKGLLILGENPVSIMGKDSFLYSSVFVVAAEAFETETTKRANIVLPAATFAESDGTFTNCERRVQRLRQATSPLGAKTYWEIISLLSKVMGYRMSYSSAEEIFKEIRELSPILAGITYEKIEKQGIQWPHMDQDKAAAPSLYLDKFDLPGGLARFRFPSE</sequence>
<evidence type="ECO:0000256" key="3">
    <source>
        <dbReference type="ARBA" id="ARBA00022737"/>
    </source>
</evidence>
<dbReference type="InterPro" id="IPR036188">
    <property type="entry name" value="FAD/NAD-bd_sf"/>
</dbReference>
<dbReference type="AlphaFoldDB" id="A0A523VX81"/>
<evidence type="ECO:0000256" key="6">
    <source>
        <dbReference type="ARBA" id="ARBA00023014"/>
    </source>
</evidence>
<dbReference type="SUPFAM" id="SSF54292">
    <property type="entry name" value="2Fe-2S ferredoxin-like"/>
    <property type="match status" value="1"/>
</dbReference>
<dbReference type="Pfam" id="PF04879">
    <property type="entry name" value="Molybdop_Fe4S4"/>
    <property type="match status" value="1"/>
</dbReference>
<dbReference type="GO" id="GO:0022904">
    <property type="term" value="P:respiratory electron transport chain"/>
    <property type="evidence" value="ECO:0007669"/>
    <property type="project" value="TreeGrafter"/>
</dbReference>
<evidence type="ECO:0000313" key="10">
    <source>
        <dbReference type="EMBL" id="TET59377.1"/>
    </source>
</evidence>
<keyword evidence="2" id="KW-0479">Metal-binding</keyword>
<name>A0A523VX81_UNCAE</name>
<organism evidence="10 11">
    <name type="scientific">Aerophobetes bacterium</name>
    <dbReference type="NCBI Taxonomy" id="2030807"/>
    <lineage>
        <taxon>Bacteria</taxon>
        <taxon>Candidatus Aerophobota</taxon>
    </lineage>
</organism>
<dbReference type="Gene3D" id="1.10.1060.10">
    <property type="entry name" value="Alpha-helical ferredoxin"/>
    <property type="match status" value="1"/>
</dbReference>
<dbReference type="EMBL" id="SOIZ01000364">
    <property type="protein sequence ID" value="TET59377.1"/>
    <property type="molecule type" value="Genomic_DNA"/>
</dbReference>
<evidence type="ECO:0000256" key="5">
    <source>
        <dbReference type="ARBA" id="ARBA00023004"/>
    </source>
</evidence>
<dbReference type="InterPro" id="IPR006963">
    <property type="entry name" value="Mopterin_OxRdtase_4Fe-4S_dom"/>
</dbReference>
<dbReference type="InterPro" id="IPR006656">
    <property type="entry name" value="Mopterin_OxRdtase"/>
</dbReference>
<feature type="domain" description="2Fe-2S ferredoxin-type" evidence="7">
    <location>
        <begin position="3"/>
        <end position="81"/>
    </location>
</feature>
<dbReference type="PRINTS" id="PR00419">
    <property type="entry name" value="ADXRDTASE"/>
</dbReference>
<proteinExistence type="predicted"/>
<evidence type="ECO:0000256" key="1">
    <source>
        <dbReference type="ARBA" id="ARBA00022485"/>
    </source>
</evidence>
<dbReference type="GO" id="GO:0046872">
    <property type="term" value="F:metal ion binding"/>
    <property type="evidence" value="ECO:0007669"/>
    <property type="project" value="UniProtKB-KW"/>
</dbReference>
<dbReference type="SUPFAM" id="SSF54862">
    <property type="entry name" value="4Fe-4S ferredoxins"/>
    <property type="match status" value="1"/>
</dbReference>
<dbReference type="PANTHER" id="PTHR43105">
    <property type="entry name" value="RESPIRATORY NITRATE REDUCTASE"/>
    <property type="match status" value="1"/>
</dbReference>
<evidence type="ECO:0000259" key="7">
    <source>
        <dbReference type="PROSITE" id="PS51085"/>
    </source>
</evidence>
<dbReference type="Proteomes" id="UP000319130">
    <property type="component" value="Unassembled WGS sequence"/>
</dbReference>
<dbReference type="SUPFAM" id="SSF51971">
    <property type="entry name" value="Nucleotide-binding domain"/>
    <property type="match status" value="1"/>
</dbReference>
<dbReference type="Pfam" id="PF13510">
    <property type="entry name" value="Fer2_4"/>
    <property type="match status" value="1"/>
</dbReference>
<dbReference type="Pfam" id="PF22117">
    <property type="entry name" value="Fer4_Nqo3"/>
    <property type="match status" value="1"/>
</dbReference>
<dbReference type="InterPro" id="IPR042204">
    <property type="entry name" value="2Fe-2S-bd_N"/>
</dbReference>
<dbReference type="Gene3D" id="2.20.25.90">
    <property type="entry name" value="ADC-like domains"/>
    <property type="match status" value="1"/>
</dbReference>
<dbReference type="Gene3D" id="3.40.228.10">
    <property type="entry name" value="Dimethylsulfoxide Reductase, domain 2"/>
    <property type="match status" value="1"/>
</dbReference>
<dbReference type="GO" id="GO:0051539">
    <property type="term" value="F:4 iron, 4 sulfur cluster binding"/>
    <property type="evidence" value="ECO:0007669"/>
    <property type="project" value="UniProtKB-KW"/>
</dbReference>
<keyword evidence="3" id="KW-0677">Repeat</keyword>
<dbReference type="InterPro" id="IPR017896">
    <property type="entry name" value="4Fe4S_Fe-S-bd"/>
</dbReference>
<keyword evidence="4" id="KW-0560">Oxidoreductase</keyword>
<dbReference type="Pfam" id="PF14691">
    <property type="entry name" value="Fer4_20"/>
    <property type="match status" value="1"/>
</dbReference>
<evidence type="ECO:0000259" key="8">
    <source>
        <dbReference type="PROSITE" id="PS51379"/>
    </source>
</evidence>
<dbReference type="InterPro" id="IPR054351">
    <property type="entry name" value="NADH_UbQ_OxRdtase_ferredoxin"/>
</dbReference>
<dbReference type="Gene3D" id="3.40.50.740">
    <property type="match status" value="1"/>
</dbReference>
<dbReference type="InterPro" id="IPR050123">
    <property type="entry name" value="Prok_molybdopt-oxidoreductase"/>
</dbReference>
<evidence type="ECO:0000256" key="4">
    <source>
        <dbReference type="ARBA" id="ARBA00023002"/>
    </source>
</evidence>
<keyword evidence="5" id="KW-0408">Iron</keyword>
<dbReference type="Pfam" id="PF07992">
    <property type="entry name" value="Pyr_redox_2"/>
    <property type="match status" value="1"/>
</dbReference>
<evidence type="ECO:0000313" key="11">
    <source>
        <dbReference type="Proteomes" id="UP000319130"/>
    </source>
</evidence>
<dbReference type="PANTHER" id="PTHR43105:SF10">
    <property type="entry name" value="NADH-QUINONE OXIDOREDUCTASE SUBUNIT G"/>
    <property type="match status" value="1"/>
</dbReference>
<evidence type="ECO:0000259" key="9">
    <source>
        <dbReference type="PROSITE" id="PS51669"/>
    </source>
</evidence>
<dbReference type="Gene3D" id="3.10.20.440">
    <property type="entry name" value="2Fe-2S iron-sulphur cluster binding domain, sarcosine oxidase, alpha subunit, N-terminal domain"/>
    <property type="match status" value="1"/>
</dbReference>
<dbReference type="InterPro" id="IPR023753">
    <property type="entry name" value="FAD/NAD-binding_dom"/>
</dbReference>
<dbReference type="InterPro" id="IPR009051">
    <property type="entry name" value="Helical_ferredxn"/>
</dbReference>
<dbReference type="InterPro" id="IPR017900">
    <property type="entry name" value="4Fe4S_Fe_S_CS"/>
</dbReference>
<dbReference type="SUPFAM" id="SSF53706">
    <property type="entry name" value="Formate dehydrogenase/DMSO reductase, domains 1-3"/>
    <property type="match status" value="1"/>
</dbReference>
<evidence type="ECO:0000256" key="2">
    <source>
        <dbReference type="ARBA" id="ARBA00022723"/>
    </source>
</evidence>
<feature type="domain" description="4Fe-4S Mo/W bis-MGD-type" evidence="9">
    <location>
        <begin position="694"/>
        <end position="750"/>
    </location>
</feature>
<dbReference type="GO" id="GO:0016020">
    <property type="term" value="C:membrane"/>
    <property type="evidence" value="ECO:0007669"/>
    <property type="project" value="TreeGrafter"/>
</dbReference>
<reference evidence="10 11" key="1">
    <citation type="submission" date="2019-03" db="EMBL/GenBank/DDBJ databases">
        <title>Metabolic potential of uncultured bacteria and archaea associated with petroleum seepage in deep-sea sediments.</title>
        <authorList>
            <person name="Dong X."/>
            <person name="Hubert C."/>
        </authorList>
    </citation>
    <scope>NUCLEOTIDE SEQUENCE [LARGE SCALE GENOMIC DNA]</scope>
    <source>
        <strain evidence="10">E29_bin52</strain>
    </source>
</reference>
<feature type="domain" description="4Fe-4S ferredoxin-type" evidence="8">
    <location>
        <begin position="613"/>
        <end position="632"/>
    </location>
</feature>
<dbReference type="FunFam" id="3.30.70.20:FF:000035">
    <property type="entry name" value="Iron hydrogenase 1"/>
    <property type="match status" value="1"/>
</dbReference>
<gene>
    <name evidence="10" type="ORF">E3J48_07870</name>
</gene>
<dbReference type="PROSITE" id="PS51379">
    <property type="entry name" value="4FE4S_FER_2"/>
    <property type="match status" value="2"/>
</dbReference>
<dbReference type="SUPFAM" id="SSF46548">
    <property type="entry name" value="alpha-helical ferredoxin"/>
    <property type="match status" value="1"/>
</dbReference>
<dbReference type="InterPro" id="IPR001041">
    <property type="entry name" value="2Fe-2S_ferredoxin-type"/>
</dbReference>
<dbReference type="InterPro" id="IPR028261">
    <property type="entry name" value="DPD_II"/>
</dbReference>
<dbReference type="PROSITE" id="PS00198">
    <property type="entry name" value="4FE4S_FER_1"/>
    <property type="match status" value="1"/>
</dbReference>